<evidence type="ECO:0000256" key="1">
    <source>
        <dbReference type="ARBA" id="ARBA00022801"/>
    </source>
</evidence>
<dbReference type="CDD" id="cd00431">
    <property type="entry name" value="cysteine_hydrolases"/>
    <property type="match status" value="1"/>
</dbReference>
<dbReference type="PANTHER" id="PTHR43540">
    <property type="entry name" value="PEROXYUREIDOACRYLATE/UREIDOACRYLATE AMIDOHYDROLASE-RELATED"/>
    <property type="match status" value="1"/>
</dbReference>
<name>A0A3N2GTP4_9PSEU</name>
<dbReference type="InterPro" id="IPR050272">
    <property type="entry name" value="Isochorismatase-like_hydrls"/>
</dbReference>
<dbReference type="AlphaFoldDB" id="A0A3N2GTP4"/>
<dbReference type="GO" id="GO:0016787">
    <property type="term" value="F:hydrolase activity"/>
    <property type="evidence" value="ECO:0007669"/>
    <property type="project" value="UniProtKB-KW"/>
</dbReference>
<comment type="caution">
    <text evidence="3">The sequence shown here is derived from an EMBL/GenBank/DDBJ whole genome shotgun (WGS) entry which is preliminary data.</text>
</comment>
<accession>A0A3N2GTP4</accession>
<organism evidence="3 4">
    <name type="scientific">Amycolatopsis thermoflava</name>
    <dbReference type="NCBI Taxonomy" id="84480"/>
    <lineage>
        <taxon>Bacteria</taxon>
        <taxon>Bacillati</taxon>
        <taxon>Actinomycetota</taxon>
        <taxon>Actinomycetes</taxon>
        <taxon>Pseudonocardiales</taxon>
        <taxon>Pseudonocardiaceae</taxon>
        <taxon>Amycolatopsis</taxon>
        <taxon>Amycolatopsis methanolica group</taxon>
    </lineage>
</organism>
<keyword evidence="1" id="KW-0378">Hydrolase</keyword>
<dbReference type="InterPro" id="IPR036380">
    <property type="entry name" value="Isochorismatase-like_sf"/>
</dbReference>
<dbReference type="Proteomes" id="UP000274843">
    <property type="component" value="Unassembled WGS sequence"/>
</dbReference>
<keyword evidence="4" id="KW-1185">Reference proteome</keyword>
<evidence type="ECO:0000259" key="2">
    <source>
        <dbReference type="Pfam" id="PF00857"/>
    </source>
</evidence>
<dbReference type="InterPro" id="IPR000868">
    <property type="entry name" value="Isochorismatase-like_dom"/>
</dbReference>
<proteinExistence type="predicted"/>
<dbReference type="Gene3D" id="3.40.50.850">
    <property type="entry name" value="Isochorismatase-like"/>
    <property type="match status" value="1"/>
</dbReference>
<dbReference type="RefSeq" id="WP_123683548.1">
    <property type="nucleotide sequence ID" value="NZ_RKHY01000001.1"/>
</dbReference>
<dbReference type="Pfam" id="PF00857">
    <property type="entry name" value="Isochorismatase"/>
    <property type="match status" value="1"/>
</dbReference>
<gene>
    <name evidence="3" type="ORF">EDD35_1929</name>
</gene>
<dbReference type="GeneID" id="301843350"/>
<sequence>MSTALLVVDVQNGFCHPDGSLPRLGRALDGAAAAVANTAVAVARAREAGVPVVFTRHVYRPGRVDEGPRLAELSGGLAELHGLEVGTWDADVVDELGCTAADLVVDKARFDAFLWTSLDPLLHGLGVTGLVVCGVVTNICVESTVRAAFMRDYRVTLLEDCCAAMTRRQHEIGVEIMRDIGFAAIASIGGGFTFGALPEAA</sequence>
<dbReference type="SUPFAM" id="SSF52499">
    <property type="entry name" value="Isochorismatase-like hydrolases"/>
    <property type="match status" value="1"/>
</dbReference>
<dbReference type="PANTHER" id="PTHR43540:SF6">
    <property type="entry name" value="ISOCHORISMATASE-LIKE DOMAIN-CONTAINING PROTEIN"/>
    <property type="match status" value="1"/>
</dbReference>
<feature type="domain" description="Isochorismatase-like" evidence="2">
    <location>
        <begin position="3"/>
        <end position="181"/>
    </location>
</feature>
<evidence type="ECO:0000313" key="4">
    <source>
        <dbReference type="Proteomes" id="UP000274843"/>
    </source>
</evidence>
<dbReference type="EMBL" id="RKHY01000001">
    <property type="protein sequence ID" value="ROS39620.1"/>
    <property type="molecule type" value="Genomic_DNA"/>
</dbReference>
<evidence type="ECO:0000313" key="3">
    <source>
        <dbReference type="EMBL" id="ROS39620.1"/>
    </source>
</evidence>
<protein>
    <submittedName>
        <fullName evidence="3">Nicotinamidase-related amidase</fullName>
    </submittedName>
</protein>
<reference evidence="3 4" key="1">
    <citation type="submission" date="2018-11" db="EMBL/GenBank/DDBJ databases">
        <title>Sequencing the genomes of 1000 actinobacteria strains.</title>
        <authorList>
            <person name="Klenk H.-P."/>
        </authorList>
    </citation>
    <scope>NUCLEOTIDE SEQUENCE [LARGE SCALE GENOMIC DNA]</scope>
    <source>
        <strain evidence="3 4">DSM 44348</strain>
    </source>
</reference>